<gene>
    <name evidence="2" type="ORF">METZ01_LOCUS153476</name>
</gene>
<dbReference type="InterPro" id="IPR026856">
    <property type="entry name" value="Sialidase_fam"/>
</dbReference>
<dbReference type="InterPro" id="IPR011040">
    <property type="entry name" value="Sialidase"/>
</dbReference>
<dbReference type="InterPro" id="IPR036278">
    <property type="entry name" value="Sialidase_sf"/>
</dbReference>
<dbReference type="GO" id="GO:0009313">
    <property type="term" value="P:oligosaccharide catabolic process"/>
    <property type="evidence" value="ECO:0007669"/>
    <property type="project" value="TreeGrafter"/>
</dbReference>
<evidence type="ECO:0000313" key="2">
    <source>
        <dbReference type="EMBL" id="SVB00622.1"/>
    </source>
</evidence>
<dbReference type="PANTHER" id="PTHR10628:SF30">
    <property type="entry name" value="EXO-ALPHA-SIALIDASE"/>
    <property type="match status" value="1"/>
</dbReference>
<dbReference type="GO" id="GO:0016020">
    <property type="term" value="C:membrane"/>
    <property type="evidence" value="ECO:0007669"/>
    <property type="project" value="TreeGrafter"/>
</dbReference>
<dbReference type="EMBL" id="UINC01025301">
    <property type="protein sequence ID" value="SVB00622.1"/>
    <property type="molecule type" value="Genomic_DNA"/>
</dbReference>
<dbReference type="GO" id="GO:0004308">
    <property type="term" value="F:exo-alpha-sialidase activity"/>
    <property type="evidence" value="ECO:0007669"/>
    <property type="project" value="InterPro"/>
</dbReference>
<dbReference type="Pfam" id="PF13088">
    <property type="entry name" value="BNR_2"/>
    <property type="match status" value="1"/>
</dbReference>
<feature type="domain" description="Sialidase" evidence="1">
    <location>
        <begin position="89"/>
        <end position="248"/>
    </location>
</feature>
<organism evidence="2">
    <name type="scientific">marine metagenome</name>
    <dbReference type="NCBI Taxonomy" id="408172"/>
    <lineage>
        <taxon>unclassified sequences</taxon>
        <taxon>metagenomes</taxon>
        <taxon>ecological metagenomes</taxon>
    </lineage>
</organism>
<dbReference type="Gene3D" id="2.120.10.10">
    <property type="match status" value="1"/>
</dbReference>
<dbReference type="GO" id="GO:0006689">
    <property type="term" value="P:ganglioside catabolic process"/>
    <property type="evidence" value="ECO:0007669"/>
    <property type="project" value="TreeGrafter"/>
</dbReference>
<dbReference type="PANTHER" id="PTHR10628">
    <property type="entry name" value="SIALIDASE"/>
    <property type="match status" value="1"/>
</dbReference>
<dbReference type="SUPFAM" id="SSF50939">
    <property type="entry name" value="Sialidases"/>
    <property type="match status" value="1"/>
</dbReference>
<name>A0A382AHL4_9ZZZZ</name>
<dbReference type="CDD" id="cd15482">
    <property type="entry name" value="Sialidase_non-viral"/>
    <property type="match status" value="1"/>
</dbReference>
<sequence>MTVCFRRVLSWLTEGFASHWHPATETCLTHSTDAGRHWTDPTTFLAGHQCPNLRRLSSGVWLHHTHRFELVTDAIEKQIVDRTGGSLSKGWWPGIQRGTSVHLSKDQGAHWSEPVYLDHVPGIPARHALLHAPVAVRGNVLQLADGRILLSAYSGGETNTSFLFSSDDEGQSFGFSGIIAEDHNETFLHQTPSGRIVAFMRRWSDAQMLSKCHSDDGGLSWSEPVPVCPGYPACAIDLPSGKVLLVYGYRFDDGYGTRARCLDTECDQVEEGELLLRADGGVADLGYPDAAKLPDGRIGVVYYHNRAHQAETPAHCPRYIELCILEEA</sequence>
<dbReference type="GO" id="GO:0005737">
    <property type="term" value="C:cytoplasm"/>
    <property type="evidence" value="ECO:0007669"/>
    <property type="project" value="TreeGrafter"/>
</dbReference>
<proteinExistence type="predicted"/>
<protein>
    <recommendedName>
        <fullName evidence="1">Sialidase domain-containing protein</fullName>
    </recommendedName>
</protein>
<accession>A0A382AHL4</accession>
<dbReference type="AlphaFoldDB" id="A0A382AHL4"/>
<evidence type="ECO:0000259" key="1">
    <source>
        <dbReference type="Pfam" id="PF13088"/>
    </source>
</evidence>
<reference evidence="2" key="1">
    <citation type="submission" date="2018-05" db="EMBL/GenBank/DDBJ databases">
        <authorList>
            <person name="Lanie J.A."/>
            <person name="Ng W.-L."/>
            <person name="Kazmierczak K.M."/>
            <person name="Andrzejewski T.M."/>
            <person name="Davidsen T.M."/>
            <person name="Wayne K.J."/>
            <person name="Tettelin H."/>
            <person name="Glass J.I."/>
            <person name="Rusch D."/>
            <person name="Podicherti R."/>
            <person name="Tsui H.-C.T."/>
            <person name="Winkler M.E."/>
        </authorList>
    </citation>
    <scope>NUCLEOTIDE SEQUENCE</scope>
</reference>